<name>A0ABS4GIK1_9BACL</name>
<accession>A0ABS4GIK1</accession>
<evidence type="ECO:0000313" key="3">
    <source>
        <dbReference type="Proteomes" id="UP001519343"/>
    </source>
</evidence>
<dbReference type="InterPro" id="IPR021309">
    <property type="entry name" value="YgaP-like_TM"/>
</dbReference>
<gene>
    <name evidence="2" type="ORF">J2Z37_000067</name>
</gene>
<organism evidence="2 3">
    <name type="scientific">Ammoniphilus resinae</name>
    <dbReference type="NCBI Taxonomy" id="861532"/>
    <lineage>
        <taxon>Bacteria</taxon>
        <taxon>Bacillati</taxon>
        <taxon>Bacillota</taxon>
        <taxon>Bacilli</taxon>
        <taxon>Bacillales</taxon>
        <taxon>Paenibacillaceae</taxon>
        <taxon>Aneurinibacillus group</taxon>
        <taxon>Ammoniphilus</taxon>
    </lineage>
</organism>
<sequence length="102" mass="11568">MKKNVGSMDAFFRITIGLFGLAWSVSSMVHRPDKTFPKFIALTSAMKVTEGITRFCPGLALFNVNTIPEKESRRKVPYGTVKFARTKIEPPHSSEEERGEYR</sequence>
<dbReference type="RefSeq" id="WP_209807798.1">
    <property type="nucleotide sequence ID" value="NZ_JAGGKT010000001.1"/>
</dbReference>
<dbReference type="Proteomes" id="UP001519343">
    <property type="component" value="Unassembled WGS sequence"/>
</dbReference>
<protein>
    <recommendedName>
        <fullName evidence="1">Inner membrane protein YgaP-like transmembrane domain-containing protein</fullName>
    </recommendedName>
</protein>
<evidence type="ECO:0000259" key="1">
    <source>
        <dbReference type="Pfam" id="PF11127"/>
    </source>
</evidence>
<dbReference type="EMBL" id="JAGGKT010000001">
    <property type="protein sequence ID" value="MBP1930080.1"/>
    <property type="molecule type" value="Genomic_DNA"/>
</dbReference>
<comment type="caution">
    <text evidence="2">The sequence shown here is derived from an EMBL/GenBank/DDBJ whole genome shotgun (WGS) entry which is preliminary data.</text>
</comment>
<dbReference type="Pfam" id="PF11127">
    <property type="entry name" value="YgaP-like_TM"/>
    <property type="match status" value="1"/>
</dbReference>
<evidence type="ECO:0000313" key="2">
    <source>
        <dbReference type="EMBL" id="MBP1930080.1"/>
    </source>
</evidence>
<feature type="domain" description="Inner membrane protein YgaP-like transmembrane" evidence="1">
    <location>
        <begin position="1"/>
        <end position="69"/>
    </location>
</feature>
<keyword evidence="3" id="KW-1185">Reference proteome</keyword>
<reference evidence="2 3" key="1">
    <citation type="submission" date="2021-03" db="EMBL/GenBank/DDBJ databases">
        <title>Genomic Encyclopedia of Type Strains, Phase IV (KMG-IV): sequencing the most valuable type-strain genomes for metagenomic binning, comparative biology and taxonomic classification.</title>
        <authorList>
            <person name="Goeker M."/>
        </authorList>
    </citation>
    <scope>NUCLEOTIDE SEQUENCE [LARGE SCALE GENOMIC DNA]</scope>
    <source>
        <strain evidence="2 3">DSM 24738</strain>
    </source>
</reference>
<proteinExistence type="predicted"/>